<keyword evidence="2" id="KW-0964">Secreted</keyword>
<keyword evidence="3" id="KW-0372">Hormone</keyword>
<dbReference type="RefSeq" id="XP_022239239.1">
    <property type="nucleotide sequence ID" value="XM_022383531.1"/>
</dbReference>
<evidence type="ECO:0000256" key="1">
    <source>
        <dbReference type="ARBA" id="ARBA00004613"/>
    </source>
</evidence>
<dbReference type="SMART" id="SM00039">
    <property type="entry name" value="CRF"/>
    <property type="match status" value="1"/>
</dbReference>
<evidence type="ECO:0000259" key="5">
    <source>
        <dbReference type="SMART" id="SM00039"/>
    </source>
</evidence>
<evidence type="ECO:0000256" key="3">
    <source>
        <dbReference type="ARBA" id="ARBA00022702"/>
    </source>
</evidence>
<gene>
    <name evidence="7" type="primary">LOC111085353</name>
</gene>
<evidence type="ECO:0000313" key="7">
    <source>
        <dbReference type="RefSeq" id="XP_022239239.1"/>
    </source>
</evidence>
<dbReference type="Pfam" id="PF00473">
    <property type="entry name" value="CRF"/>
    <property type="match status" value="1"/>
</dbReference>
<keyword evidence="4" id="KW-0732">Signal</keyword>
<dbReference type="InterPro" id="IPR000187">
    <property type="entry name" value="CRF"/>
</dbReference>
<proteinExistence type="predicted"/>
<keyword evidence="6" id="KW-1185">Reference proteome</keyword>
<dbReference type="GeneID" id="111085353"/>
<feature type="domain" description="Corticotropin-releasing factor" evidence="5">
    <location>
        <begin position="163"/>
        <end position="206"/>
    </location>
</feature>
<protein>
    <submittedName>
        <fullName evidence="7">Uncharacterized protein LOC111085353</fullName>
    </submittedName>
</protein>
<feature type="signal peptide" evidence="4">
    <location>
        <begin position="1"/>
        <end position="25"/>
    </location>
</feature>
<feature type="chain" id="PRO_5047001109" evidence="4">
    <location>
        <begin position="26"/>
        <end position="243"/>
    </location>
</feature>
<accession>A0ABM1S6I4</accession>
<evidence type="ECO:0000256" key="4">
    <source>
        <dbReference type="SAM" id="SignalP"/>
    </source>
</evidence>
<evidence type="ECO:0000256" key="2">
    <source>
        <dbReference type="ARBA" id="ARBA00022525"/>
    </source>
</evidence>
<comment type="subcellular location">
    <subcellularLocation>
        <location evidence="1">Secreted</location>
    </subcellularLocation>
</comment>
<name>A0ABM1S6I4_LIMPO</name>
<organism evidence="6 7">
    <name type="scientific">Limulus polyphemus</name>
    <name type="common">Atlantic horseshoe crab</name>
    <dbReference type="NCBI Taxonomy" id="6850"/>
    <lineage>
        <taxon>Eukaryota</taxon>
        <taxon>Metazoa</taxon>
        <taxon>Ecdysozoa</taxon>
        <taxon>Arthropoda</taxon>
        <taxon>Chelicerata</taxon>
        <taxon>Merostomata</taxon>
        <taxon>Xiphosura</taxon>
        <taxon>Limulidae</taxon>
        <taxon>Limulus</taxon>
    </lineage>
</organism>
<reference evidence="7" key="1">
    <citation type="submission" date="2025-08" db="UniProtKB">
        <authorList>
            <consortium name="RefSeq"/>
        </authorList>
    </citation>
    <scope>IDENTIFICATION</scope>
    <source>
        <tissue evidence="7">Muscle</tissue>
    </source>
</reference>
<sequence>MTTGCRILLVGMRIMLFLLWTELHATIGHPSRPSYQGNHIPYPSVSSLRASSEDLAYSLPTKPNQFLLGLYTSKLTDPVHTYNIPNETAGFPTSGVNTFFHDAINGLTPEDASQMANYFDVYNENADPEVMTNDLKTYKLEDGKDLQMPLPSILESIAAKRGNRPSISVVSPLDVLSQRLRFEMARHWMRKSQKQIKDNAELLRNLGKRDTAQLDPTFQDLQRLNKDFRGYSAKVRRFTKKLN</sequence>
<dbReference type="Proteomes" id="UP000694941">
    <property type="component" value="Unplaced"/>
</dbReference>
<evidence type="ECO:0000313" key="6">
    <source>
        <dbReference type="Proteomes" id="UP000694941"/>
    </source>
</evidence>